<name>A0ABV4GQD1_9BRAD</name>
<evidence type="ECO:0000256" key="1">
    <source>
        <dbReference type="SAM" id="Phobius"/>
    </source>
</evidence>
<evidence type="ECO:0000313" key="2">
    <source>
        <dbReference type="EMBL" id="MEY9473721.1"/>
    </source>
</evidence>
<dbReference type="EMBL" id="JBGBZN010000002">
    <property type="protein sequence ID" value="MEY9473721.1"/>
    <property type="molecule type" value="Genomic_DNA"/>
</dbReference>
<sequence>MVVKEIRSWLTNIGVLTARPAAFVVFLAYAALWIVLGNGLEWHSLATLATWGMTLVIQRAEHRDTQAIHAKLDELLKVHGDAKNSLMTIDDKDAEEVERERDRVRRS</sequence>
<comment type="caution">
    <text evidence="2">The sequence shown here is derived from an EMBL/GenBank/DDBJ whole genome shotgun (WGS) entry which is preliminary data.</text>
</comment>
<proteinExistence type="predicted"/>
<accession>A0ABV4GQD1</accession>
<protein>
    <submittedName>
        <fullName evidence="2">Low affinity Fe/Cu permease</fullName>
    </submittedName>
</protein>
<keyword evidence="3" id="KW-1185">Reference proteome</keyword>
<reference evidence="2 3" key="1">
    <citation type="submission" date="2024-07" db="EMBL/GenBank/DDBJ databases">
        <title>Genomic Encyclopedia of Type Strains, Phase V (KMG-V): Genome sequencing to study the core and pangenomes of soil and plant-associated prokaryotes.</title>
        <authorList>
            <person name="Whitman W."/>
        </authorList>
    </citation>
    <scope>NUCLEOTIDE SEQUENCE [LARGE SCALE GENOMIC DNA]</scope>
    <source>
        <strain evidence="2 3">USDA 222</strain>
    </source>
</reference>
<keyword evidence="1" id="KW-1133">Transmembrane helix</keyword>
<dbReference type="Pfam" id="PF04120">
    <property type="entry name" value="Iron_permease"/>
    <property type="match status" value="1"/>
</dbReference>
<organism evidence="2 3">
    <name type="scientific">Bradyrhizobium yuanmingense</name>
    <dbReference type="NCBI Taxonomy" id="108015"/>
    <lineage>
        <taxon>Bacteria</taxon>
        <taxon>Pseudomonadati</taxon>
        <taxon>Pseudomonadota</taxon>
        <taxon>Alphaproteobacteria</taxon>
        <taxon>Hyphomicrobiales</taxon>
        <taxon>Nitrobacteraceae</taxon>
        <taxon>Bradyrhizobium</taxon>
    </lineage>
</organism>
<keyword evidence="1" id="KW-0472">Membrane</keyword>
<dbReference type="InterPro" id="IPR007251">
    <property type="entry name" value="Iron_permease_Fet4"/>
</dbReference>
<feature type="transmembrane region" description="Helical" evidence="1">
    <location>
        <begin position="12"/>
        <end position="36"/>
    </location>
</feature>
<keyword evidence="1" id="KW-0812">Transmembrane</keyword>
<evidence type="ECO:0000313" key="3">
    <source>
        <dbReference type="Proteomes" id="UP001565474"/>
    </source>
</evidence>
<dbReference type="Proteomes" id="UP001565474">
    <property type="component" value="Unassembled WGS sequence"/>
</dbReference>
<gene>
    <name evidence="2" type="ORF">ABH992_006120</name>
</gene>